<dbReference type="InterPro" id="IPR055294">
    <property type="entry name" value="FBL60-like"/>
</dbReference>
<accession>A0A2P6RNE0</accession>
<keyword evidence="3" id="KW-1185">Reference proteome</keyword>
<dbReference type="Pfam" id="PF00646">
    <property type="entry name" value="F-box"/>
    <property type="match status" value="1"/>
</dbReference>
<dbReference type="PANTHER" id="PTHR31293:SF12">
    <property type="entry name" value="RNI-LIKE SUPERFAMILY PROTEIN"/>
    <property type="match status" value="1"/>
</dbReference>
<name>A0A2P6RNE0_ROSCH</name>
<dbReference type="InterPro" id="IPR036047">
    <property type="entry name" value="F-box-like_dom_sf"/>
</dbReference>
<dbReference type="SUPFAM" id="SSF81383">
    <property type="entry name" value="F-box domain"/>
    <property type="match status" value="1"/>
</dbReference>
<evidence type="ECO:0000259" key="1">
    <source>
        <dbReference type="PROSITE" id="PS50181"/>
    </source>
</evidence>
<dbReference type="InterPro" id="IPR053781">
    <property type="entry name" value="F-box_AtFBL13-like"/>
</dbReference>
<feature type="domain" description="F-box" evidence="1">
    <location>
        <begin position="25"/>
        <end position="73"/>
    </location>
</feature>
<dbReference type="STRING" id="74649.A0A2P6RNE0"/>
<gene>
    <name evidence="2" type="ORF">RchiOBHm_Chr2g0105261</name>
</gene>
<comment type="caution">
    <text evidence="2">The sequence shown here is derived from an EMBL/GenBank/DDBJ whole genome shotgun (WGS) entry which is preliminary data.</text>
</comment>
<dbReference type="PANTHER" id="PTHR31293">
    <property type="entry name" value="RNI-LIKE SUPERFAMILY PROTEIN"/>
    <property type="match status" value="1"/>
</dbReference>
<evidence type="ECO:0000313" key="3">
    <source>
        <dbReference type="Proteomes" id="UP000238479"/>
    </source>
</evidence>
<dbReference type="Proteomes" id="UP000238479">
    <property type="component" value="Chromosome 2"/>
</dbReference>
<reference evidence="2 3" key="1">
    <citation type="journal article" date="2018" name="Nat. Genet.">
        <title>The Rosa genome provides new insights in the design of modern roses.</title>
        <authorList>
            <person name="Bendahmane M."/>
        </authorList>
    </citation>
    <scope>NUCLEOTIDE SEQUENCE [LARGE SCALE GENOMIC DNA]</scope>
    <source>
        <strain evidence="3">cv. Old Blush</strain>
    </source>
</reference>
<dbReference type="PROSITE" id="PS50181">
    <property type="entry name" value="FBOX"/>
    <property type="match status" value="1"/>
</dbReference>
<dbReference type="CDD" id="cd22160">
    <property type="entry name" value="F-box_AtFBL13-like"/>
    <property type="match status" value="1"/>
</dbReference>
<dbReference type="InterPro" id="IPR001810">
    <property type="entry name" value="F-box_dom"/>
</dbReference>
<sequence length="154" mass="18074">MVKPSSKGGFNLRKRRKIGGEENFVDRISALPDEILVIILSGLPVRDAQATSILSRRWRYMWASITTLNFDDEKNLCRLYELSRIYPEGKELKKLWYVDWVDSVLKLHRAPHIEQFRVSFDIGLRSSIDEWIQFAMKKGVQMIELDFLEYPAHS</sequence>
<evidence type="ECO:0000313" key="2">
    <source>
        <dbReference type="EMBL" id="PRQ47948.1"/>
    </source>
</evidence>
<dbReference type="Gene3D" id="1.20.1280.50">
    <property type="match status" value="1"/>
</dbReference>
<dbReference type="Gramene" id="PRQ47948">
    <property type="protein sequence ID" value="PRQ47948"/>
    <property type="gene ID" value="RchiOBHm_Chr2g0105261"/>
</dbReference>
<dbReference type="AlphaFoldDB" id="A0A2P6RNE0"/>
<organism evidence="2 3">
    <name type="scientific">Rosa chinensis</name>
    <name type="common">China rose</name>
    <dbReference type="NCBI Taxonomy" id="74649"/>
    <lineage>
        <taxon>Eukaryota</taxon>
        <taxon>Viridiplantae</taxon>
        <taxon>Streptophyta</taxon>
        <taxon>Embryophyta</taxon>
        <taxon>Tracheophyta</taxon>
        <taxon>Spermatophyta</taxon>
        <taxon>Magnoliopsida</taxon>
        <taxon>eudicotyledons</taxon>
        <taxon>Gunneridae</taxon>
        <taxon>Pentapetalae</taxon>
        <taxon>rosids</taxon>
        <taxon>fabids</taxon>
        <taxon>Rosales</taxon>
        <taxon>Rosaceae</taxon>
        <taxon>Rosoideae</taxon>
        <taxon>Rosoideae incertae sedis</taxon>
        <taxon>Rosa</taxon>
    </lineage>
</organism>
<proteinExistence type="predicted"/>
<protein>
    <submittedName>
        <fullName evidence="2">Putative F-box domain-containing protein</fullName>
    </submittedName>
</protein>
<dbReference type="OMA" id="MWASITT"/>
<dbReference type="EMBL" id="PDCK01000040">
    <property type="protein sequence ID" value="PRQ47948.1"/>
    <property type="molecule type" value="Genomic_DNA"/>
</dbReference>